<dbReference type="EMBL" id="CAJFCW020000003">
    <property type="protein sequence ID" value="CAG9102638.1"/>
    <property type="molecule type" value="Genomic_DNA"/>
</dbReference>
<sequence>MGFSTEEVEKLLQIVEKRQDHGFENKDLDEIASTYAENAVLIHKDNSVVRGNKAIADSFAAFFGVKFEVEKNAAYDINKGEYLMRKGRFRLPGKEWFNFMQLHEKQLNGEYLIIHDEFEFKQ</sequence>
<evidence type="ECO:0000313" key="2">
    <source>
        <dbReference type="Proteomes" id="UP000614601"/>
    </source>
</evidence>
<dbReference type="OrthoDB" id="5813464at2759"/>
<dbReference type="Proteomes" id="UP000614601">
    <property type="component" value="Unassembled WGS sequence"/>
</dbReference>
<dbReference type="AlphaFoldDB" id="A0A811KGD5"/>
<keyword evidence="2" id="KW-1185">Reference proteome</keyword>
<gene>
    <name evidence="1" type="ORF">BOKJ2_LOCUS5561</name>
</gene>
<protein>
    <recommendedName>
        <fullName evidence="3">DUF4440 domain-containing protein</fullName>
    </recommendedName>
</protein>
<comment type="caution">
    <text evidence="1">The sequence shown here is derived from an EMBL/GenBank/DDBJ whole genome shotgun (WGS) entry which is preliminary data.</text>
</comment>
<dbReference type="Gene3D" id="3.10.450.50">
    <property type="match status" value="1"/>
</dbReference>
<dbReference type="Proteomes" id="UP000783686">
    <property type="component" value="Unassembled WGS sequence"/>
</dbReference>
<evidence type="ECO:0000313" key="1">
    <source>
        <dbReference type="EMBL" id="CAD5214374.1"/>
    </source>
</evidence>
<accession>A0A811KGD5</accession>
<evidence type="ECO:0008006" key="3">
    <source>
        <dbReference type="Google" id="ProtNLM"/>
    </source>
</evidence>
<dbReference type="SUPFAM" id="SSF54427">
    <property type="entry name" value="NTF2-like"/>
    <property type="match status" value="1"/>
</dbReference>
<dbReference type="EMBL" id="CAJFDH010000003">
    <property type="protein sequence ID" value="CAD5214374.1"/>
    <property type="molecule type" value="Genomic_DNA"/>
</dbReference>
<dbReference type="InterPro" id="IPR032710">
    <property type="entry name" value="NTF2-like_dom_sf"/>
</dbReference>
<organism evidence="1 2">
    <name type="scientific">Bursaphelenchus okinawaensis</name>
    <dbReference type="NCBI Taxonomy" id="465554"/>
    <lineage>
        <taxon>Eukaryota</taxon>
        <taxon>Metazoa</taxon>
        <taxon>Ecdysozoa</taxon>
        <taxon>Nematoda</taxon>
        <taxon>Chromadorea</taxon>
        <taxon>Rhabditida</taxon>
        <taxon>Tylenchina</taxon>
        <taxon>Tylenchomorpha</taxon>
        <taxon>Aphelenchoidea</taxon>
        <taxon>Aphelenchoididae</taxon>
        <taxon>Bursaphelenchus</taxon>
    </lineage>
</organism>
<reference evidence="1" key="1">
    <citation type="submission" date="2020-09" db="EMBL/GenBank/DDBJ databases">
        <authorList>
            <person name="Kikuchi T."/>
        </authorList>
    </citation>
    <scope>NUCLEOTIDE SEQUENCE</scope>
    <source>
        <strain evidence="1">SH1</strain>
    </source>
</reference>
<proteinExistence type="predicted"/>
<name>A0A811KGD5_9BILA</name>